<organism evidence="4">
    <name type="scientific">Pseudomonas sp. Hg7Tf</name>
    <dbReference type="NCBI Taxonomy" id="3236988"/>
    <lineage>
        <taxon>Bacteria</taxon>
        <taxon>Pseudomonadati</taxon>
        <taxon>Pseudomonadota</taxon>
        <taxon>Gammaproteobacteria</taxon>
        <taxon>Pseudomonadales</taxon>
        <taxon>Pseudomonadaceae</taxon>
        <taxon>Pseudomonas</taxon>
    </lineage>
</organism>
<dbReference type="CDD" id="cd07043">
    <property type="entry name" value="STAS_anti-anti-sigma_factors"/>
    <property type="match status" value="1"/>
</dbReference>
<dbReference type="GO" id="GO:0043856">
    <property type="term" value="F:anti-sigma factor antagonist activity"/>
    <property type="evidence" value="ECO:0007669"/>
    <property type="project" value="InterPro"/>
</dbReference>
<name>A0AB39HYT1_9PSED</name>
<dbReference type="Pfam" id="PF01740">
    <property type="entry name" value="STAS"/>
    <property type="match status" value="1"/>
</dbReference>
<protein>
    <recommendedName>
        <fullName evidence="2">Anti-sigma factor antagonist</fullName>
    </recommendedName>
</protein>
<dbReference type="RefSeq" id="WP_101293422.1">
    <property type="nucleotide sequence ID" value="NZ_CP162607.1"/>
</dbReference>
<evidence type="ECO:0000259" key="3">
    <source>
        <dbReference type="PROSITE" id="PS50801"/>
    </source>
</evidence>
<dbReference type="PANTHER" id="PTHR33495:SF15">
    <property type="entry name" value="STAS DOMAIN-CONTAINING PROTEIN"/>
    <property type="match status" value="1"/>
</dbReference>
<dbReference type="PROSITE" id="PS50801">
    <property type="entry name" value="STAS"/>
    <property type="match status" value="1"/>
</dbReference>
<reference evidence="4" key="1">
    <citation type="submission" date="2024-07" db="EMBL/GenBank/DDBJ databases">
        <title>Identification and characteristics of a novel species of coltsfoot's symbiotic bacteria.</title>
        <authorList>
            <person name="Juszczyk A."/>
            <person name="Jasielczuk I."/>
            <person name="Gurgul A."/>
            <person name="Rogala M."/>
            <person name="Kowalczyk A."/>
            <person name="Szmatola T."/>
            <person name="Kosecka-Strojek M."/>
            <person name="Arent Z."/>
            <person name="Latowski D."/>
        </authorList>
    </citation>
    <scope>NUCLEOTIDE SEQUENCE</scope>
    <source>
        <strain evidence="4">Hg7Tf</strain>
    </source>
</reference>
<dbReference type="InterPro" id="IPR003658">
    <property type="entry name" value="Anti-sigma_ant"/>
</dbReference>
<feature type="domain" description="STAS" evidence="3">
    <location>
        <begin position="3"/>
        <end position="103"/>
    </location>
</feature>
<comment type="similarity">
    <text evidence="1 2">Belongs to the anti-sigma-factor antagonist family.</text>
</comment>
<accession>A0AB39HYT1</accession>
<dbReference type="SUPFAM" id="SSF52091">
    <property type="entry name" value="SpoIIaa-like"/>
    <property type="match status" value="1"/>
</dbReference>
<gene>
    <name evidence="4" type="ORF">AB4Y39_14285</name>
</gene>
<evidence type="ECO:0000313" key="4">
    <source>
        <dbReference type="EMBL" id="XDK34888.1"/>
    </source>
</evidence>
<dbReference type="InterPro" id="IPR036513">
    <property type="entry name" value="STAS_dom_sf"/>
</dbReference>
<dbReference type="InterPro" id="IPR002645">
    <property type="entry name" value="STAS_dom"/>
</dbReference>
<dbReference type="NCBIfam" id="TIGR00377">
    <property type="entry name" value="ant_ant_sig"/>
    <property type="match status" value="1"/>
</dbReference>
<proteinExistence type="inferred from homology"/>
<dbReference type="PANTHER" id="PTHR33495">
    <property type="entry name" value="ANTI-SIGMA FACTOR ANTAGONIST TM_1081-RELATED-RELATED"/>
    <property type="match status" value="1"/>
</dbReference>
<sequence>MAVNSELSQDGKKLTISVKGRFDFGKHQDFRDAYERRGEGQKPDSVVVDLKDATYLDSSALGMLLMLRDHVGGDDSDIRVVNTNSDVRTILAISNFDKLFDIS</sequence>
<dbReference type="Gene3D" id="3.30.750.24">
    <property type="entry name" value="STAS domain"/>
    <property type="match status" value="1"/>
</dbReference>
<evidence type="ECO:0000256" key="2">
    <source>
        <dbReference type="RuleBase" id="RU003749"/>
    </source>
</evidence>
<evidence type="ECO:0000256" key="1">
    <source>
        <dbReference type="ARBA" id="ARBA00009013"/>
    </source>
</evidence>
<dbReference type="EMBL" id="CP162607">
    <property type="protein sequence ID" value="XDK34888.1"/>
    <property type="molecule type" value="Genomic_DNA"/>
</dbReference>
<dbReference type="AlphaFoldDB" id="A0AB39HYT1"/>